<feature type="repeat" description="ANK" evidence="9">
    <location>
        <begin position="71"/>
        <end position="103"/>
    </location>
</feature>
<keyword evidence="14" id="KW-1185">Reference proteome</keyword>
<feature type="repeat" description="ANK" evidence="9">
    <location>
        <begin position="762"/>
        <end position="794"/>
    </location>
</feature>
<dbReference type="FunFam" id="1.25.40.20:FF:000095">
    <property type="entry name" value="Ankyrin 2, isoform J"/>
    <property type="match status" value="1"/>
</dbReference>
<feature type="compositionally biased region" description="Polar residues" evidence="10">
    <location>
        <begin position="1956"/>
        <end position="1967"/>
    </location>
</feature>
<evidence type="ECO:0000256" key="2">
    <source>
        <dbReference type="ARBA" id="ARBA00004370"/>
    </source>
</evidence>
<feature type="repeat" description="ANK" evidence="9">
    <location>
        <begin position="498"/>
        <end position="530"/>
    </location>
</feature>
<dbReference type="FunFam" id="2.60.220.30:FF:000002">
    <property type="entry name" value="Ankyrin-3 isoform 2"/>
    <property type="match status" value="1"/>
</dbReference>
<dbReference type="InterPro" id="IPR000488">
    <property type="entry name" value="Death_dom"/>
</dbReference>
<protein>
    <recommendedName>
        <fullName evidence="15">Death domain-containing protein</fullName>
    </recommendedName>
</protein>
<dbReference type="InterPro" id="IPR036770">
    <property type="entry name" value="Ankyrin_rpt-contain_sf"/>
</dbReference>
<feature type="compositionally biased region" description="Low complexity" evidence="10">
    <location>
        <begin position="2160"/>
        <end position="2170"/>
    </location>
</feature>
<evidence type="ECO:0000256" key="7">
    <source>
        <dbReference type="ARBA" id="ARBA00023136"/>
    </source>
</evidence>
<feature type="repeat" description="ANK" evidence="9">
    <location>
        <begin position="630"/>
        <end position="662"/>
    </location>
</feature>
<feature type="compositionally biased region" description="Basic and acidic residues" evidence="10">
    <location>
        <begin position="2124"/>
        <end position="2142"/>
    </location>
</feature>
<feature type="repeat" description="ANK" evidence="9">
    <location>
        <begin position="267"/>
        <end position="299"/>
    </location>
</feature>
<dbReference type="Proteomes" id="UP000186922">
    <property type="component" value="Unassembled WGS sequence"/>
</dbReference>
<feature type="repeat" description="ANK" evidence="9">
    <location>
        <begin position="597"/>
        <end position="629"/>
    </location>
</feature>
<dbReference type="GO" id="GO:0007165">
    <property type="term" value="P:signal transduction"/>
    <property type="evidence" value="ECO:0007669"/>
    <property type="project" value="InterPro"/>
</dbReference>
<dbReference type="GO" id="GO:0016020">
    <property type="term" value="C:membrane"/>
    <property type="evidence" value="ECO:0007669"/>
    <property type="project" value="UniProtKB-SubCell"/>
</dbReference>
<feature type="region of interest" description="Disordered" evidence="10">
    <location>
        <begin position="2440"/>
        <end position="2528"/>
    </location>
</feature>
<evidence type="ECO:0000256" key="9">
    <source>
        <dbReference type="PROSITE-ProRule" id="PRU00023"/>
    </source>
</evidence>
<dbReference type="Pfam" id="PF17809">
    <property type="entry name" value="UPA_2"/>
    <property type="match status" value="1"/>
</dbReference>
<feature type="compositionally biased region" description="Basic and acidic residues" evidence="10">
    <location>
        <begin position="2514"/>
        <end position="2528"/>
    </location>
</feature>
<dbReference type="STRING" id="947166.A0A1D1V615"/>
<dbReference type="InterPro" id="IPR002110">
    <property type="entry name" value="Ankyrin_rpt"/>
</dbReference>
<feature type="compositionally biased region" description="Basic and acidic residues" evidence="10">
    <location>
        <begin position="2031"/>
        <end position="2041"/>
    </location>
</feature>
<feature type="repeat" description="ANK" evidence="9">
    <location>
        <begin position="233"/>
        <end position="265"/>
    </location>
</feature>
<dbReference type="SUPFAM" id="SSF48403">
    <property type="entry name" value="Ankyrin repeat"/>
    <property type="match status" value="3"/>
</dbReference>
<evidence type="ECO:0000256" key="1">
    <source>
        <dbReference type="ARBA" id="ARBA00004245"/>
    </source>
</evidence>
<feature type="repeat" description="ANK" evidence="9">
    <location>
        <begin position="465"/>
        <end position="497"/>
    </location>
</feature>
<feature type="region of interest" description="Disordered" evidence="10">
    <location>
        <begin position="1664"/>
        <end position="1736"/>
    </location>
</feature>
<dbReference type="PROSITE" id="PS50088">
    <property type="entry name" value="ANK_REPEAT"/>
    <property type="match status" value="22"/>
</dbReference>
<dbReference type="Gene3D" id="2.60.220.30">
    <property type="match status" value="2"/>
</dbReference>
<feature type="compositionally biased region" description="Basic and acidic residues" evidence="10">
    <location>
        <begin position="1696"/>
        <end position="1706"/>
    </location>
</feature>
<dbReference type="SUPFAM" id="SSF47986">
    <property type="entry name" value="DEATH domain"/>
    <property type="match status" value="1"/>
</dbReference>
<keyword evidence="8" id="KW-0206">Cytoskeleton</keyword>
<feature type="repeat" description="ANK" evidence="9">
    <location>
        <begin position="729"/>
        <end position="761"/>
    </location>
</feature>
<feature type="repeat" description="ANK" evidence="9">
    <location>
        <begin position="432"/>
        <end position="464"/>
    </location>
</feature>
<evidence type="ECO:0000256" key="4">
    <source>
        <dbReference type="ARBA" id="ARBA00022553"/>
    </source>
</evidence>
<dbReference type="EMBL" id="BDGG01000004">
    <property type="protein sequence ID" value="GAU97159.1"/>
    <property type="molecule type" value="Genomic_DNA"/>
</dbReference>
<dbReference type="FunFam" id="1.25.40.20:FF:000003">
    <property type="entry name" value="Ankyrin, isoform B"/>
    <property type="match status" value="1"/>
</dbReference>
<feature type="repeat" description="ANK" evidence="9">
    <location>
        <begin position="696"/>
        <end position="728"/>
    </location>
</feature>
<dbReference type="FunFam" id="1.25.40.20:FF:000001">
    <property type="entry name" value="Ankyrin-2 isoform 2"/>
    <property type="match status" value="1"/>
</dbReference>
<dbReference type="PANTHER" id="PTHR24123:SF141">
    <property type="entry name" value="ANKYRIN 2, ISOFORM U"/>
    <property type="match status" value="1"/>
</dbReference>
<evidence type="ECO:0000313" key="14">
    <source>
        <dbReference type="Proteomes" id="UP000186922"/>
    </source>
</evidence>
<evidence type="ECO:0000313" key="13">
    <source>
        <dbReference type="EMBL" id="GAU97159.1"/>
    </source>
</evidence>
<feature type="region of interest" description="Disordered" evidence="10">
    <location>
        <begin position="1"/>
        <end position="24"/>
    </location>
</feature>
<evidence type="ECO:0000256" key="5">
    <source>
        <dbReference type="ARBA" id="ARBA00022737"/>
    </source>
</evidence>
<feature type="region of interest" description="Disordered" evidence="10">
    <location>
        <begin position="1780"/>
        <end position="1818"/>
    </location>
</feature>
<dbReference type="PROSITE" id="PS50017">
    <property type="entry name" value="DEATH_DOMAIN"/>
    <property type="match status" value="1"/>
</dbReference>
<keyword evidence="7" id="KW-0472">Membrane</keyword>
<dbReference type="Gene3D" id="2.60.40.2660">
    <property type="match status" value="1"/>
</dbReference>
<feature type="region of interest" description="Disordered" evidence="10">
    <location>
        <begin position="1953"/>
        <end position="2173"/>
    </location>
</feature>
<dbReference type="Gene3D" id="1.25.40.20">
    <property type="entry name" value="Ankyrin repeat-containing domain"/>
    <property type="match status" value="4"/>
</dbReference>
<feature type="repeat" description="ANK" evidence="9">
    <location>
        <begin position="399"/>
        <end position="431"/>
    </location>
</feature>
<feature type="repeat" description="ANK" evidence="9">
    <location>
        <begin position="366"/>
        <end position="398"/>
    </location>
</feature>
<evidence type="ECO:0000256" key="8">
    <source>
        <dbReference type="ARBA" id="ARBA00023212"/>
    </source>
</evidence>
<name>A0A1D1V615_RAMVA</name>
<dbReference type="InterPro" id="IPR000906">
    <property type="entry name" value="ZU5_dom"/>
</dbReference>
<dbReference type="SMART" id="SM00248">
    <property type="entry name" value="ANK"/>
    <property type="match status" value="23"/>
</dbReference>
<dbReference type="OrthoDB" id="20872at2759"/>
<evidence type="ECO:0000259" key="12">
    <source>
        <dbReference type="PROSITE" id="PS51145"/>
    </source>
</evidence>
<evidence type="ECO:0000256" key="10">
    <source>
        <dbReference type="SAM" id="MobiDB-lite"/>
    </source>
</evidence>
<dbReference type="Pfam" id="PF00791">
    <property type="entry name" value="ZU5"/>
    <property type="match status" value="2"/>
</dbReference>
<dbReference type="Gene3D" id="1.10.533.10">
    <property type="entry name" value="Death Domain, Fas"/>
    <property type="match status" value="1"/>
</dbReference>
<dbReference type="PROSITE" id="PS50297">
    <property type="entry name" value="ANK_REP_REGION"/>
    <property type="match status" value="21"/>
</dbReference>
<feature type="compositionally biased region" description="Polar residues" evidence="10">
    <location>
        <begin position="2470"/>
        <end position="2483"/>
    </location>
</feature>
<feature type="repeat" description="ANK" evidence="9">
    <location>
        <begin position="300"/>
        <end position="332"/>
    </location>
</feature>
<feature type="repeat" description="ANK" evidence="9">
    <location>
        <begin position="663"/>
        <end position="695"/>
    </location>
</feature>
<dbReference type="CDD" id="cd08317">
    <property type="entry name" value="Death_ank"/>
    <property type="match status" value="1"/>
</dbReference>
<evidence type="ECO:0000259" key="11">
    <source>
        <dbReference type="PROSITE" id="PS50017"/>
    </source>
</evidence>
<evidence type="ECO:0000256" key="6">
    <source>
        <dbReference type="ARBA" id="ARBA00023043"/>
    </source>
</evidence>
<keyword evidence="3" id="KW-0963">Cytoplasm</keyword>
<organism evidence="13 14">
    <name type="scientific">Ramazzottius varieornatus</name>
    <name type="common">Water bear</name>
    <name type="synonym">Tardigrade</name>
    <dbReference type="NCBI Taxonomy" id="947166"/>
    <lineage>
        <taxon>Eukaryota</taxon>
        <taxon>Metazoa</taxon>
        <taxon>Ecdysozoa</taxon>
        <taxon>Tardigrada</taxon>
        <taxon>Eutardigrada</taxon>
        <taxon>Parachela</taxon>
        <taxon>Hypsibioidea</taxon>
        <taxon>Ramazzottiidae</taxon>
        <taxon>Ramazzottius</taxon>
    </lineage>
</organism>
<sequence>MAEAVLVRHEEHGMTNGTSARDSPTLVNAANKALALTEGNASFLRAARAGNIDKVQDFLRNGQDINTANANGLNALHLASKEGHVDLVRLLLERGAAVDAATRKGNTSLHIGCLAGQTEIVKILIDHGGSVNVQSQNGFTPLYMAAQENHVDIVRYLLEHSANQSLATEDGFTPLAVALQQGHDKVVSILLESDTRSRVRLPALHIAAKKDDVRAATLLLDSDQTGPDVTSKSGFTPLHIAAHYGNVAIGTLLLDRGANVNFAASKHNITPLHVAAKWGRANMVELLLNRGAEIDAKTRDGLTPLHCGARSGHDRVVDLLLQKGSPNSPKTKNGLAPLHMAAQGDHVDSARALLYYKAPVDDVTVDYLTPLHVAAHCGHVRVAKLLLDRRADPNARALNGFTPLHIACKKNRIKVVELLLKHGASIDATTESGLTPLHVASFMGCMNIVLYLIQHGANPDVTTVRGETPLHLAVRSNQTDIIRILLRNGAKVDAKARENQTPLHIATRLGHLDNAALLIQHGAVIDIQTKDLYTPLHIAAKEGQEEVAMRLIEQGASLTATTRKGFTPLHLAAKYGHLNLVKLFLDKGAAVDTQGKNGVTPLHVAAHYDNVQVAHLLLQRGASPQATAKNGYTPLHISAKKNQLDIANSLIKYKADPNAESKAGFTPVHLASQEGHTEMLYMLVKNGGDVNARAKNGLAPLHLAAQEDHVPIGEILVQNKAELNPETKAGYTPLHVASHFGQLNMVRFLLDQGADVNLKTSYGYTPLHQAAQQGQTQVVNVLLQHQAQPNEVSNQGQTALSIAEKLGYVSVVETLKVVTETIVTTTTTTVTEEKLKVQQPESMQEAFISDSEDEADEVPATSPPEHTFNYMQEATRTYPDHHAERTMEGQALYASGYSEGKMSPQVEAKTSPVRVLAPPIAVPPTRAENVNQENVRTEKRPKENGYQETLYEDSVTHATQQPRKPSTSWNQKESFEQIIREAEARRTDQPNYHAAIVGHEPETVRDDLHELEGTFAPDNVDLRMNAPIRGGFLVSFLVDARGGAMRGCRHSGIRVIIPPRKAPCPMRITCKYLTKDKVAIPPPLMEGEGLACRILEMGPLGAKFLGPVIIEIPHFASLRENEREVQILRSENGQTWREHTLEATEDAVQKVLNESFDPDELSAIEDLQTNRIIRILTTDFPLYFAIVSRIRQEVHAVGPDGGIITSTVQPQVQALFPEGALTKKIKVGVQAHVIPPDVVARLLASNRIAVSPIVTVEPRRRKFHKPITLTIPLPRAAGKGMVNQYTSDSPNLRLLCSITGGTTPAQWEDITGSTPLVIVNDCIQFTTTVSARFWLMDCGHNISEAVRFGHAVYSDACVVPYMAKFVVYARRFDNEEARLRVFCMTDDKEDKTLEHQERFVEVSKSRDVEVLEGKNLYIEMAGNLIPVTKSGDQIHFPFYPFQENRLPFLVKVKDPNDDAQGRLAFMREAKSGRNDLPQTPICNLSVRLPDELSPMEPTQAKDLVTIVRRPVYMREIGKAGSVHKADVRLHDVADMVGSDWPALAQQLGFRDPEIQSLMDEEPKTNIQAFNMLRRWIARRDVTKSAGNELEQALKRIGRDDIVNKVMFNVKLLTDDLDRTMARLSVDRDQVGFDALHEEIGPGTSAVEGGTETFVRDYVRGYREPVRAESEPTSETTSLHEHVMEEEVGANRSGEPATKEVLHERVTQQRPPSPPQRQISQREREEATSRLSSTMRSMDTPVLMRDVENTRESERLYETVSQREVVEPRAVEVRTLTGQVSPTAEVVVSREDVRRTSPAEPTPPSPRTKPVPPPRHDQPHVQYAEHVSTFELPKETPTYVREAGVDESTPTVSEARRLSGPAPADDNAQKSISQKQFETVETEHDEDGNLVTKKTITTVKTTRSTRTITGDQDELIKQATEGELRNIPQSVLGDVQQQSRVDISGPEITDVTESYVRDNQSAEAQQSERVTEETEHTEDDTFDMRHSVPGRRNRTPDPTPELPEERSWTRADFGFRPTLGMRQYSESEFSEAELRDLARRPSDVSIQDLLPRPISPEPESSASPQVDLDQGINIQSTPEDEEAPEYLPPLEDIQEEKESTSGESINNVQSRNREVASSASGSLQEFERLEQQVAVEEKEDRSDSTVVAPATALYSPDQPESMSHSESNISSDTASTVIERTQSDMEDVESQHTDGDVNESVDIMSDSLTEPEFTERLRETVTTRTVPDTIMTDSLTDLGGITDVRMSDSLESETMRRVMEFDANNIMADSLIEEHFPREGQIEIPPADIFGSTGDVVTVRRYLVTGHPSLNTVSFSGPDSVNLMESFLMENQALYPDLQIYESEEEILTKETENTTTHAVTTTRIVKRRQSDLNTHVETVTFSGHDSEREMAKFLSHTMPLDFNETEIIECETQDESGDVTRTMTRRLSRVDVASGFRRTSSASLTGTSDIPQSSAADVPSSAHSGESRSFIRTSSQPESTVMASSLPEEETEVLEETVVTHDEPIEEGSEEVDLTEHDVKEQQKRMET</sequence>
<dbReference type="PRINTS" id="PR01415">
    <property type="entry name" value="ANKYRIN"/>
</dbReference>
<accession>A0A1D1V615</accession>
<dbReference type="PANTHER" id="PTHR24123">
    <property type="entry name" value="ANKYRIN REPEAT-CONTAINING"/>
    <property type="match status" value="1"/>
</dbReference>
<dbReference type="SMART" id="SM00218">
    <property type="entry name" value="ZU5"/>
    <property type="match status" value="1"/>
</dbReference>
<feature type="repeat" description="ANK" evidence="9">
    <location>
        <begin position="170"/>
        <end position="192"/>
    </location>
</feature>
<evidence type="ECO:0008006" key="15">
    <source>
        <dbReference type="Google" id="ProtNLM"/>
    </source>
</evidence>
<feature type="repeat" description="ANK" evidence="9">
    <location>
        <begin position="38"/>
        <end position="70"/>
    </location>
</feature>
<keyword evidence="5" id="KW-0677">Repeat</keyword>
<feature type="compositionally biased region" description="Basic and acidic residues" evidence="10">
    <location>
        <begin position="1"/>
        <end position="13"/>
    </location>
</feature>
<dbReference type="PROSITE" id="PS51145">
    <property type="entry name" value="ZU5"/>
    <property type="match status" value="2"/>
</dbReference>
<comment type="subcellular location">
    <subcellularLocation>
        <location evidence="1">Cytoplasm</location>
        <location evidence="1">Cytoskeleton</location>
    </subcellularLocation>
    <subcellularLocation>
        <location evidence="2">Membrane</location>
    </subcellularLocation>
</comment>
<proteinExistence type="predicted"/>
<feature type="repeat" description="ANK" evidence="9">
    <location>
        <begin position="137"/>
        <end position="169"/>
    </location>
</feature>
<keyword evidence="6 9" id="KW-0040">ANK repeat</keyword>
<feature type="domain" description="ZU5" evidence="12">
    <location>
        <begin position="1032"/>
        <end position="1189"/>
    </location>
</feature>
<feature type="domain" description="ZU5" evidence="12">
    <location>
        <begin position="1191"/>
        <end position="1331"/>
    </location>
</feature>
<feature type="repeat" description="ANK" evidence="9">
    <location>
        <begin position="564"/>
        <end position="596"/>
    </location>
</feature>
<feature type="repeat" description="ANK" evidence="9">
    <location>
        <begin position="531"/>
        <end position="563"/>
    </location>
</feature>
<feature type="domain" description="Death" evidence="11">
    <location>
        <begin position="1525"/>
        <end position="1609"/>
    </location>
</feature>
<feature type="compositionally biased region" description="Polar residues" evidence="10">
    <location>
        <begin position="2100"/>
        <end position="2122"/>
    </location>
</feature>
<dbReference type="InterPro" id="IPR051165">
    <property type="entry name" value="Multifunctional_ANK_Repeat"/>
</dbReference>
<dbReference type="Pfam" id="PF12796">
    <property type="entry name" value="Ank_2"/>
    <property type="match status" value="5"/>
</dbReference>
<feature type="repeat" description="ANK" evidence="9">
    <location>
        <begin position="333"/>
        <end position="365"/>
    </location>
</feature>
<feature type="compositionally biased region" description="Pro residues" evidence="10">
    <location>
        <begin position="1799"/>
        <end position="1812"/>
    </location>
</feature>
<feature type="compositionally biased region" description="Polar residues" evidence="10">
    <location>
        <begin position="2440"/>
        <end position="2455"/>
    </location>
</feature>
<dbReference type="InterPro" id="IPR011029">
    <property type="entry name" value="DEATH-like_dom_sf"/>
</dbReference>
<gene>
    <name evidence="13" type="primary">RvY_08508</name>
    <name evidence="13" type="synonym">RvY_08508.3</name>
    <name evidence="13" type="ORF">RvY_08508-3</name>
</gene>
<feature type="compositionally biased region" description="Polar residues" evidence="10">
    <location>
        <begin position="15"/>
        <end position="24"/>
    </location>
</feature>
<dbReference type="Pfam" id="PF00531">
    <property type="entry name" value="Death"/>
    <property type="match status" value="1"/>
</dbReference>
<feature type="compositionally biased region" description="Acidic residues" evidence="10">
    <location>
        <begin position="2504"/>
        <end position="2513"/>
    </location>
</feature>
<reference evidence="13 14" key="1">
    <citation type="journal article" date="2016" name="Nat. Commun.">
        <title>Extremotolerant tardigrade genome and improved radiotolerance of human cultured cells by tardigrade-unique protein.</title>
        <authorList>
            <person name="Hashimoto T."/>
            <person name="Horikawa D.D."/>
            <person name="Saito Y."/>
            <person name="Kuwahara H."/>
            <person name="Kozuka-Hata H."/>
            <person name="Shin-I T."/>
            <person name="Minakuchi Y."/>
            <person name="Ohishi K."/>
            <person name="Motoyama A."/>
            <person name="Aizu T."/>
            <person name="Enomoto A."/>
            <person name="Kondo K."/>
            <person name="Tanaka S."/>
            <person name="Hara Y."/>
            <person name="Koshikawa S."/>
            <person name="Sagara H."/>
            <person name="Miura T."/>
            <person name="Yokobori S."/>
            <person name="Miyagawa K."/>
            <person name="Suzuki Y."/>
            <person name="Kubo T."/>
            <person name="Oyama M."/>
            <person name="Kohara Y."/>
            <person name="Fujiyama A."/>
            <person name="Arakawa K."/>
            <person name="Katayama T."/>
            <person name="Toyoda A."/>
            <person name="Kunieda T."/>
        </authorList>
    </citation>
    <scope>NUCLEOTIDE SEQUENCE [LARGE SCALE GENOMIC DNA]</scope>
    <source>
        <strain evidence="13 14">YOKOZUNA-1</strain>
    </source>
</reference>
<dbReference type="SMART" id="SM00005">
    <property type="entry name" value="DEATH"/>
    <property type="match status" value="1"/>
</dbReference>
<dbReference type="GO" id="GO:0005856">
    <property type="term" value="C:cytoskeleton"/>
    <property type="evidence" value="ECO:0007669"/>
    <property type="project" value="UniProtKB-SubCell"/>
</dbReference>
<evidence type="ECO:0000256" key="3">
    <source>
        <dbReference type="ARBA" id="ARBA00022490"/>
    </source>
</evidence>
<keyword evidence="4" id="KW-0597">Phosphoprotein</keyword>
<feature type="compositionally biased region" description="Basic and acidic residues" evidence="10">
    <location>
        <begin position="1787"/>
        <end position="1796"/>
    </location>
</feature>
<feature type="repeat" description="ANK" evidence="9">
    <location>
        <begin position="104"/>
        <end position="136"/>
    </location>
</feature>
<comment type="caution">
    <text evidence="13">The sequence shown here is derived from an EMBL/GenBank/DDBJ whole genome shotgun (WGS) entry which is preliminary data.</text>
</comment>
<dbReference type="Pfam" id="PF00023">
    <property type="entry name" value="Ank"/>
    <property type="match status" value="7"/>
</dbReference>
<dbReference type="InterPro" id="IPR040745">
    <property type="entry name" value="Ankyrin_UPA"/>
</dbReference>
<feature type="region of interest" description="Disordered" evidence="10">
    <location>
        <begin position="1840"/>
        <end position="1871"/>
    </location>
</feature>